<reference evidence="2 3" key="1">
    <citation type="submission" date="2018-08" db="EMBL/GenBank/DDBJ databases">
        <title>Lysobacter sp. zong2l5, whole genome shotgun sequence.</title>
        <authorList>
            <person name="Zhang X."/>
            <person name="Feng G."/>
            <person name="Zhu H."/>
        </authorList>
    </citation>
    <scope>NUCLEOTIDE SEQUENCE [LARGE SCALE GENOMIC DNA]</scope>
    <source>
        <strain evidence="3">zong2l5</strain>
    </source>
</reference>
<dbReference type="OrthoDB" id="6025340at2"/>
<protein>
    <submittedName>
        <fullName evidence="2">Uncharacterized protein</fullName>
    </submittedName>
</protein>
<gene>
    <name evidence="2" type="ORF">DX914_08690</name>
</gene>
<organism evidence="2 3">
    <name type="scientific">Lysobacter silvisoli</name>
    <dbReference type="NCBI Taxonomy" id="2293254"/>
    <lineage>
        <taxon>Bacteria</taxon>
        <taxon>Pseudomonadati</taxon>
        <taxon>Pseudomonadota</taxon>
        <taxon>Gammaproteobacteria</taxon>
        <taxon>Lysobacterales</taxon>
        <taxon>Lysobacteraceae</taxon>
        <taxon>Lysobacter</taxon>
    </lineage>
</organism>
<name>A0A371K5D6_9GAMM</name>
<keyword evidence="1" id="KW-1133">Transmembrane helix</keyword>
<evidence type="ECO:0000313" key="3">
    <source>
        <dbReference type="Proteomes" id="UP000264492"/>
    </source>
</evidence>
<dbReference type="RefSeq" id="WP_115858588.1">
    <property type="nucleotide sequence ID" value="NZ_QTSU01000001.1"/>
</dbReference>
<dbReference type="Proteomes" id="UP000264492">
    <property type="component" value="Unassembled WGS sequence"/>
</dbReference>
<keyword evidence="1" id="KW-0812">Transmembrane</keyword>
<sequence length="178" mass="19539">MSANRIDDDAGHTTLDARERSYLRTRLSSTPPILQLADGLIAVAVCIGMVVASPELHGFWSIFGFGVMALIMLLFALHLHGEQTALRADLEQGVKRWREGRIHDRTQTEDSESGAVGYRVYVAIDGDPDTLMDFPIPQDCYEAIAQGDRVRIAYAPKSGLLLDLIDGSYEFAAVSSRA</sequence>
<proteinExistence type="predicted"/>
<accession>A0A371K5D6</accession>
<evidence type="ECO:0000256" key="1">
    <source>
        <dbReference type="SAM" id="Phobius"/>
    </source>
</evidence>
<dbReference type="EMBL" id="QTSU01000001">
    <property type="protein sequence ID" value="RDZ29153.1"/>
    <property type="molecule type" value="Genomic_DNA"/>
</dbReference>
<dbReference type="AlphaFoldDB" id="A0A371K5D6"/>
<keyword evidence="1" id="KW-0472">Membrane</keyword>
<evidence type="ECO:0000313" key="2">
    <source>
        <dbReference type="EMBL" id="RDZ29153.1"/>
    </source>
</evidence>
<keyword evidence="3" id="KW-1185">Reference proteome</keyword>
<comment type="caution">
    <text evidence="2">The sequence shown here is derived from an EMBL/GenBank/DDBJ whole genome shotgun (WGS) entry which is preliminary data.</text>
</comment>
<feature type="transmembrane region" description="Helical" evidence="1">
    <location>
        <begin position="33"/>
        <end position="52"/>
    </location>
</feature>
<feature type="transmembrane region" description="Helical" evidence="1">
    <location>
        <begin position="58"/>
        <end position="77"/>
    </location>
</feature>